<accession>A0ACC3D3Q1</accession>
<evidence type="ECO:0000313" key="1">
    <source>
        <dbReference type="EMBL" id="KAK3061236.1"/>
    </source>
</evidence>
<evidence type="ECO:0000313" key="2">
    <source>
        <dbReference type="Proteomes" id="UP001186974"/>
    </source>
</evidence>
<comment type="caution">
    <text evidence="1">The sequence shown here is derived from an EMBL/GenBank/DDBJ whole genome shotgun (WGS) entry which is preliminary data.</text>
</comment>
<dbReference type="EMBL" id="JAWDJW010007975">
    <property type="protein sequence ID" value="KAK3061236.1"/>
    <property type="molecule type" value="Genomic_DNA"/>
</dbReference>
<dbReference type="Proteomes" id="UP001186974">
    <property type="component" value="Unassembled WGS sequence"/>
</dbReference>
<protein>
    <submittedName>
        <fullName evidence="1">Uncharacterized protein</fullName>
    </submittedName>
</protein>
<proteinExistence type="predicted"/>
<keyword evidence="2" id="KW-1185">Reference proteome</keyword>
<sequence length="209" mass="22064">ISEDKKNQNGTNGASPGDEDSDDLVEIPDYRTRASTLKMEPANTPFSFSTPPVSATSREASTAGSGAAPRVGSKRKSEVIDLTLSDDDEPARPAKRPAYGTPVASISHDSFTSSNLHHQQRHPSTSSTSVPTNGIQPFQIRPSHPSHTSSSGGSSHLCPPPHSSNKPSTSPGHAQGYPRPPTLPPAQQHAPSGQRQRLNLLANGHSFAQ</sequence>
<reference evidence="1" key="1">
    <citation type="submission" date="2024-09" db="EMBL/GenBank/DDBJ databases">
        <title>Black Yeasts Isolated from many extreme environments.</title>
        <authorList>
            <person name="Coleine C."/>
            <person name="Stajich J.E."/>
            <person name="Selbmann L."/>
        </authorList>
    </citation>
    <scope>NUCLEOTIDE SEQUENCE</scope>
    <source>
        <strain evidence="1">CCFEE 5737</strain>
    </source>
</reference>
<organism evidence="1 2">
    <name type="scientific">Coniosporium uncinatum</name>
    <dbReference type="NCBI Taxonomy" id="93489"/>
    <lineage>
        <taxon>Eukaryota</taxon>
        <taxon>Fungi</taxon>
        <taxon>Dikarya</taxon>
        <taxon>Ascomycota</taxon>
        <taxon>Pezizomycotina</taxon>
        <taxon>Dothideomycetes</taxon>
        <taxon>Dothideomycetes incertae sedis</taxon>
        <taxon>Coniosporium</taxon>
    </lineage>
</organism>
<feature type="non-terminal residue" evidence="1">
    <location>
        <position position="1"/>
    </location>
</feature>
<gene>
    <name evidence="1" type="ORF">LTS18_006714</name>
</gene>
<name>A0ACC3D3Q1_9PEZI</name>